<dbReference type="RefSeq" id="WP_309152561.1">
    <property type="nucleotide sequence ID" value="NZ_CP133568.1"/>
</dbReference>
<dbReference type="Proteomes" id="UP001229313">
    <property type="component" value="Chromosome"/>
</dbReference>
<feature type="transmembrane region" description="Helical" evidence="1">
    <location>
        <begin position="92"/>
        <end position="113"/>
    </location>
</feature>
<accession>A0ABY9PB62</accession>
<evidence type="ECO:0008006" key="4">
    <source>
        <dbReference type="Google" id="ProtNLM"/>
    </source>
</evidence>
<evidence type="ECO:0000256" key="1">
    <source>
        <dbReference type="SAM" id="Phobius"/>
    </source>
</evidence>
<dbReference type="EMBL" id="CP133568">
    <property type="protein sequence ID" value="WMT04035.1"/>
    <property type="molecule type" value="Genomic_DNA"/>
</dbReference>
<reference evidence="2 3" key="1">
    <citation type="submission" date="2023-08" db="EMBL/GenBank/DDBJ databases">
        <title>The whole genome sequence of Lysobacter yananisis.</title>
        <authorList>
            <person name="Sun H."/>
        </authorList>
    </citation>
    <scope>NUCLEOTIDE SEQUENCE [LARGE SCALE GENOMIC DNA]</scope>
    <source>
        <strain evidence="2 3">SNNU513</strain>
    </source>
</reference>
<feature type="transmembrane region" description="Helical" evidence="1">
    <location>
        <begin position="60"/>
        <end position="80"/>
    </location>
</feature>
<evidence type="ECO:0000313" key="2">
    <source>
        <dbReference type="EMBL" id="WMT04035.1"/>
    </source>
</evidence>
<organism evidence="2 3">
    <name type="scientific">Lysobacter yananisis</name>
    <dbReference type="NCBI Taxonomy" id="1003114"/>
    <lineage>
        <taxon>Bacteria</taxon>
        <taxon>Pseudomonadati</taxon>
        <taxon>Pseudomonadota</taxon>
        <taxon>Gammaproteobacteria</taxon>
        <taxon>Lysobacterales</taxon>
        <taxon>Lysobacteraceae</taxon>
        <taxon>Lysobacter</taxon>
    </lineage>
</organism>
<proteinExistence type="predicted"/>
<keyword evidence="3" id="KW-1185">Reference proteome</keyword>
<evidence type="ECO:0000313" key="3">
    <source>
        <dbReference type="Proteomes" id="UP001229313"/>
    </source>
</evidence>
<feature type="transmembrane region" description="Helical" evidence="1">
    <location>
        <begin position="329"/>
        <end position="353"/>
    </location>
</feature>
<sequence>MSSILPFQRLPERNGLWGVILPRLGEGERGPLGPAGQIARIDPAAVRFVRVQRVGWRGAGWVLGAGGGLMAALMFAPLMWSFLHAGQRLGPLVAAGMCAILLLPVLAGALTAYRALTLELPPPVVLSRRLRRFYQWRGNKHGWVSVAADTGIAVIHAAAVVTQAGGDMGYRLHVVELDAGSRTICEQIAISEVVGDPDELAQLWDFLCRYLDEAPERLPSVRNADLQGEAAWLARADRYLFSSLVDDEHRLVPGRFNAFRFYFAAVLEYWYLRCGAWIEGKASTPAYPPDLADAMRWDGANPYAREAASPAQQAASRGDLDHFRRRWRIVAVLSTLLYGGIFVGMVAIGWLVFV</sequence>
<keyword evidence="1" id="KW-0812">Transmembrane</keyword>
<keyword evidence="1" id="KW-0472">Membrane</keyword>
<name>A0ABY9PB62_9GAMM</name>
<protein>
    <recommendedName>
        <fullName evidence="4">DUF2207 domain-containing protein</fullName>
    </recommendedName>
</protein>
<gene>
    <name evidence="2" type="ORF">RDV84_04065</name>
</gene>
<keyword evidence="1" id="KW-1133">Transmembrane helix</keyword>